<dbReference type="PANTHER" id="PTHR43639">
    <property type="entry name" value="OXIDOREDUCTASE, SHORT-CHAIN DEHYDROGENASE/REDUCTASE FAMILY (AFU_ORTHOLOGUE AFUA_5G02870)"/>
    <property type="match status" value="1"/>
</dbReference>
<dbReference type="InterPro" id="IPR002347">
    <property type="entry name" value="SDR_fam"/>
</dbReference>
<evidence type="ECO:0000313" key="4">
    <source>
        <dbReference type="Proteomes" id="UP000292209"/>
    </source>
</evidence>
<comment type="similarity">
    <text evidence="1">Belongs to the short-chain dehydrogenases/reductases (SDR) family.</text>
</comment>
<accession>A0A4Q7PEP0</accession>
<organism evidence="3 4">
    <name type="scientific">Cecembia calidifontis</name>
    <dbReference type="NCBI Taxonomy" id="1187080"/>
    <lineage>
        <taxon>Bacteria</taxon>
        <taxon>Pseudomonadati</taxon>
        <taxon>Bacteroidota</taxon>
        <taxon>Cytophagia</taxon>
        <taxon>Cytophagales</taxon>
        <taxon>Cyclobacteriaceae</taxon>
        <taxon>Cecembia</taxon>
    </lineage>
</organism>
<dbReference type="AlphaFoldDB" id="A0A4Q7PEP0"/>
<dbReference type="EMBL" id="SGXG01000001">
    <property type="protein sequence ID" value="RZS98130.1"/>
    <property type="molecule type" value="Genomic_DNA"/>
</dbReference>
<dbReference type="Pfam" id="PF13561">
    <property type="entry name" value="adh_short_C2"/>
    <property type="match status" value="1"/>
</dbReference>
<dbReference type="GO" id="GO:0016491">
    <property type="term" value="F:oxidoreductase activity"/>
    <property type="evidence" value="ECO:0007669"/>
    <property type="project" value="UniProtKB-KW"/>
</dbReference>
<evidence type="ECO:0000313" key="3">
    <source>
        <dbReference type="EMBL" id="RZS98130.1"/>
    </source>
</evidence>
<evidence type="ECO:0000256" key="2">
    <source>
        <dbReference type="ARBA" id="ARBA00023002"/>
    </source>
</evidence>
<dbReference type="Gene3D" id="3.40.50.720">
    <property type="entry name" value="NAD(P)-binding Rossmann-like Domain"/>
    <property type="match status" value="1"/>
</dbReference>
<dbReference type="FunFam" id="3.40.50.720:FF:000084">
    <property type="entry name" value="Short-chain dehydrogenase reductase"/>
    <property type="match status" value="1"/>
</dbReference>
<protein>
    <submittedName>
        <fullName evidence="3">L-fucose dehydrogenase</fullName>
    </submittedName>
</protein>
<dbReference type="RefSeq" id="WP_130276891.1">
    <property type="nucleotide sequence ID" value="NZ_SGXG01000001.1"/>
</dbReference>
<dbReference type="OrthoDB" id="9788235at2"/>
<dbReference type="InterPro" id="IPR036291">
    <property type="entry name" value="NAD(P)-bd_dom_sf"/>
</dbReference>
<sequence length="263" mass="28883">MNLQLNKKVFLISGGAKGIGAAISKTIAEEGGIPVFIDPSLGEGELLLTEIERMNQKALQIPTRLLHPENAREAVEKAIEVFGRIDGVVNNAGANDGVGLESGNPEIFRKSVEKNLGHYYDLVHFALPHLKKTKGSIVNISSKTAVTGQGNTSGYTAAKGAQLSLTREWAVELLPYGIRVNAVIPAEVMTPLYKRWIDTFENPQEQFDLIQSRIPLEKRMTTAQEIADMVVFLLSDRSSHTTGQWIYVDGGYTHLDRAIGRDQ</sequence>
<dbReference type="NCBIfam" id="NF006384">
    <property type="entry name" value="PRK08628.1"/>
    <property type="match status" value="1"/>
</dbReference>
<dbReference type="PANTHER" id="PTHR43639:SF1">
    <property type="entry name" value="SHORT-CHAIN DEHYDROGENASE_REDUCTASE FAMILY PROTEIN"/>
    <property type="match status" value="1"/>
</dbReference>
<reference evidence="3 4" key="1">
    <citation type="submission" date="2019-02" db="EMBL/GenBank/DDBJ databases">
        <title>Genomic Encyclopedia of Archaeal and Bacterial Type Strains, Phase II (KMG-II): from individual species to whole genera.</title>
        <authorList>
            <person name="Goeker M."/>
        </authorList>
    </citation>
    <scope>NUCLEOTIDE SEQUENCE [LARGE SCALE GENOMIC DNA]</scope>
    <source>
        <strain evidence="3 4">DSM 21411</strain>
    </source>
</reference>
<proteinExistence type="inferred from homology"/>
<dbReference type="Proteomes" id="UP000292209">
    <property type="component" value="Unassembled WGS sequence"/>
</dbReference>
<keyword evidence="2" id="KW-0560">Oxidoreductase</keyword>
<gene>
    <name evidence="3" type="ORF">BC751_3764</name>
</gene>
<comment type="caution">
    <text evidence="3">The sequence shown here is derived from an EMBL/GenBank/DDBJ whole genome shotgun (WGS) entry which is preliminary data.</text>
</comment>
<dbReference type="PRINTS" id="PR00081">
    <property type="entry name" value="GDHRDH"/>
</dbReference>
<name>A0A4Q7PEP0_9BACT</name>
<dbReference type="CDD" id="cd05233">
    <property type="entry name" value="SDR_c"/>
    <property type="match status" value="1"/>
</dbReference>
<dbReference type="SUPFAM" id="SSF51735">
    <property type="entry name" value="NAD(P)-binding Rossmann-fold domains"/>
    <property type="match status" value="1"/>
</dbReference>
<dbReference type="PRINTS" id="PR00080">
    <property type="entry name" value="SDRFAMILY"/>
</dbReference>
<evidence type="ECO:0000256" key="1">
    <source>
        <dbReference type="ARBA" id="ARBA00006484"/>
    </source>
</evidence>
<keyword evidence="4" id="KW-1185">Reference proteome</keyword>